<gene>
    <name evidence="3" type="ORF">DERYTH_LOCUS20903</name>
</gene>
<accession>A0A9N9P551</accession>
<dbReference type="SUPFAM" id="SSF56112">
    <property type="entry name" value="Protein kinase-like (PK-like)"/>
    <property type="match status" value="1"/>
</dbReference>
<dbReference type="OrthoDB" id="4062651at2759"/>
<dbReference type="EMBL" id="CAJVPY010025549">
    <property type="protein sequence ID" value="CAG8788414.1"/>
    <property type="molecule type" value="Genomic_DNA"/>
</dbReference>
<reference evidence="3" key="1">
    <citation type="submission" date="2021-06" db="EMBL/GenBank/DDBJ databases">
        <authorList>
            <person name="Kallberg Y."/>
            <person name="Tangrot J."/>
            <person name="Rosling A."/>
        </authorList>
    </citation>
    <scope>NUCLEOTIDE SEQUENCE</scope>
    <source>
        <strain evidence="3">MA453B</strain>
    </source>
</reference>
<feature type="region of interest" description="Disordered" evidence="2">
    <location>
        <begin position="1"/>
        <end position="25"/>
    </location>
</feature>
<dbReference type="AlphaFoldDB" id="A0A9N9P551"/>
<dbReference type="Proteomes" id="UP000789405">
    <property type="component" value="Unassembled WGS sequence"/>
</dbReference>
<feature type="binding site" evidence="1">
    <location>
        <position position="94"/>
    </location>
    <ligand>
        <name>ATP</name>
        <dbReference type="ChEBI" id="CHEBI:30616"/>
    </ligand>
</feature>
<evidence type="ECO:0000313" key="4">
    <source>
        <dbReference type="Proteomes" id="UP000789405"/>
    </source>
</evidence>
<proteinExistence type="predicted"/>
<feature type="non-terminal residue" evidence="3">
    <location>
        <position position="1"/>
    </location>
</feature>
<dbReference type="InterPro" id="IPR011009">
    <property type="entry name" value="Kinase-like_dom_sf"/>
</dbReference>
<dbReference type="InterPro" id="IPR017441">
    <property type="entry name" value="Protein_kinase_ATP_BS"/>
</dbReference>
<evidence type="ECO:0000313" key="3">
    <source>
        <dbReference type="EMBL" id="CAG8788414.1"/>
    </source>
</evidence>
<keyword evidence="1" id="KW-0547">Nucleotide-binding</keyword>
<name>A0A9N9P551_9GLOM</name>
<evidence type="ECO:0000256" key="1">
    <source>
        <dbReference type="PROSITE-ProRule" id="PRU10141"/>
    </source>
</evidence>
<feature type="non-terminal residue" evidence="3">
    <location>
        <position position="113"/>
    </location>
</feature>
<evidence type="ECO:0000256" key="2">
    <source>
        <dbReference type="SAM" id="MobiDB-lite"/>
    </source>
</evidence>
<sequence>DSGFNANNTFNDQSPNLTSINTPSTSNAFTVPDISFRQFDFGLLEVTEFIEEGLKELNVKMFDYSQFSDLKLIGVGGSANVYSAKFYGQKFALKSLKNTLRLEYKEAMSFIHE</sequence>
<dbReference type="PROSITE" id="PS00107">
    <property type="entry name" value="PROTEIN_KINASE_ATP"/>
    <property type="match status" value="1"/>
</dbReference>
<protein>
    <submittedName>
        <fullName evidence="3">28058_t:CDS:1</fullName>
    </submittedName>
</protein>
<keyword evidence="4" id="KW-1185">Reference proteome</keyword>
<keyword evidence="1" id="KW-0067">ATP-binding</keyword>
<organism evidence="3 4">
    <name type="scientific">Dentiscutata erythropus</name>
    <dbReference type="NCBI Taxonomy" id="1348616"/>
    <lineage>
        <taxon>Eukaryota</taxon>
        <taxon>Fungi</taxon>
        <taxon>Fungi incertae sedis</taxon>
        <taxon>Mucoromycota</taxon>
        <taxon>Glomeromycotina</taxon>
        <taxon>Glomeromycetes</taxon>
        <taxon>Diversisporales</taxon>
        <taxon>Gigasporaceae</taxon>
        <taxon>Dentiscutata</taxon>
    </lineage>
</organism>
<comment type="caution">
    <text evidence="3">The sequence shown here is derived from an EMBL/GenBank/DDBJ whole genome shotgun (WGS) entry which is preliminary data.</text>
</comment>
<dbReference type="GO" id="GO:0005524">
    <property type="term" value="F:ATP binding"/>
    <property type="evidence" value="ECO:0007669"/>
    <property type="project" value="UniProtKB-UniRule"/>
</dbReference>